<dbReference type="GO" id="GO:0003824">
    <property type="term" value="F:catalytic activity"/>
    <property type="evidence" value="ECO:0007669"/>
    <property type="project" value="InterPro"/>
</dbReference>
<dbReference type="PANTHER" id="PTHR10359">
    <property type="entry name" value="A/G-SPECIFIC ADENINE GLYCOSYLASE/ENDONUCLEASE III"/>
    <property type="match status" value="1"/>
</dbReference>
<comment type="caution">
    <text evidence="6">The sequence shown here is derived from an EMBL/GenBank/DDBJ whole genome shotgun (WGS) entry which is preliminary data.</text>
</comment>
<reference evidence="6 9" key="1">
    <citation type="journal article" date="2017" name="FEMS Microbiol. Ecol.">
        <title>Reconstructed genomes of novel Dehalococcoides mccartyi strains from 1,2,3,4-tetrachlorodibenzo-p-dioxin-dechlorinating enrichment cultures reveal divergent reductive dehalogenase gene profiles.</title>
        <authorList>
            <person name="Dam H.T."/>
            <person name="Vollmers J."/>
            <person name="Kaster A.K."/>
            <person name="Haggblom M.M."/>
        </authorList>
    </citation>
    <scope>NUCLEOTIDE SEQUENCE [LARGE SCALE GENOMIC DNA]</scope>
    <source>
        <strain evidence="6 9">H1-3-2.001</strain>
    </source>
</reference>
<dbReference type="SMART" id="SM00478">
    <property type="entry name" value="ENDO3c"/>
    <property type="match status" value="1"/>
</dbReference>
<organism evidence="6 9">
    <name type="scientific">Dehalococcoides mccartyi</name>
    <dbReference type="NCBI Taxonomy" id="61435"/>
    <lineage>
        <taxon>Bacteria</taxon>
        <taxon>Bacillati</taxon>
        <taxon>Chloroflexota</taxon>
        <taxon>Dehalococcoidia</taxon>
        <taxon>Dehalococcoidales</taxon>
        <taxon>Dehalococcoidaceae</taxon>
        <taxon>Dehalococcoides</taxon>
    </lineage>
</organism>
<dbReference type="CDD" id="cd00056">
    <property type="entry name" value="ENDO3c"/>
    <property type="match status" value="1"/>
</dbReference>
<sequence>MDKENLAQNLADIYQRLLKKYGPQHWWPAESRFEMMAGAVLTQSAAWTNVEKAISRLKEANLLSAEAILQAADNALAESIRPSGYFNVKVRKLKALSNWLQTGCGGQAEKLLEIESSVLRDELLSVWGIGEETADSILLYACGKPVFVIDAYTRRIFSRLGLTEKEAGYDRLQRLFTANLAADAALYNEYHALIVRHAKEHCRVKPGCEGCVLKDVCRFDYRE</sequence>
<evidence type="ECO:0000256" key="2">
    <source>
        <dbReference type="ARBA" id="ARBA00022723"/>
    </source>
</evidence>
<dbReference type="Gene3D" id="1.10.340.30">
    <property type="entry name" value="Hypothetical protein, domain 2"/>
    <property type="match status" value="1"/>
</dbReference>
<dbReference type="InterPro" id="IPR011257">
    <property type="entry name" value="DNA_glycosylase"/>
</dbReference>
<evidence type="ECO:0000313" key="6">
    <source>
        <dbReference type="EMBL" id="PKH47227.1"/>
    </source>
</evidence>
<keyword evidence="4" id="KW-0411">Iron-sulfur</keyword>
<accession>A0A2J1DYL6</accession>
<dbReference type="RefSeq" id="WP_015407349.1">
    <property type="nucleotide sequence ID" value="NZ_CP019969.1"/>
</dbReference>
<dbReference type="Proteomes" id="UP000249146">
    <property type="component" value="Unassembled WGS sequence"/>
</dbReference>
<feature type="domain" description="HhH-GPD" evidence="5">
    <location>
        <begin position="41"/>
        <end position="200"/>
    </location>
</feature>
<evidence type="ECO:0000256" key="3">
    <source>
        <dbReference type="ARBA" id="ARBA00023004"/>
    </source>
</evidence>
<dbReference type="GO" id="GO:0006284">
    <property type="term" value="P:base-excision repair"/>
    <property type="evidence" value="ECO:0007669"/>
    <property type="project" value="InterPro"/>
</dbReference>
<dbReference type="Gene3D" id="1.10.1670.10">
    <property type="entry name" value="Helix-hairpin-Helix base-excision DNA repair enzymes (C-terminal)"/>
    <property type="match status" value="1"/>
</dbReference>
<keyword evidence="3" id="KW-0408">Iron</keyword>
<protein>
    <submittedName>
        <fullName evidence="6">Base excision DNA repair protein</fullName>
    </submittedName>
    <submittedName>
        <fullName evidence="7">DNA repair protein, HhH-GPD family</fullName>
    </submittedName>
</protein>
<evidence type="ECO:0000313" key="11">
    <source>
        <dbReference type="Proteomes" id="UP000249146"/>
    </source>
</evidence>
<evidence type="ECO:0000313" key="9">
    <source>
        <dbReference type="Proteomes" id="UP000233649"/>
    </source>
</evidence>
<dbReference type="GO" id="GO:0046872">
    <property type="term" value="F:metal ion binding"/>
    <property type="evidence" value="ECO:0007669"/>
    <property type="project" value="UniProtKB-KW"/>
</dbReference>
<dbReference type="InterPro" id="IPR023170">
    <property type="entry name" value="HhH_base_excis_C"/>
</dbReference>
<keyword evidence="2" id="KW-0479">Metal-binding</keyword>
<dbReference type="AlphaFoldDB" id="A0A2J1DYL6"/>
<dbReference type="InterPro" id="IPR003265">
    <property type="entry name" value="HhH-GPD_domain"/>
</dbReference>
<evidence type="ECO:0000256" key="1">
    <source>
        <dbReference type="ARBA" id="ARBA00022485"/>
    </source>
</evidence>
<dbReference type="PIRSF" id="PIRSF001435">
    <property type="entry name" value="Nth"/>
    <property type="match status" value="1"/>
</dbReference>
<proteinExistence type="predicted"/>
<dbReference type="SUPFAM" id="SSF48150">
    <property type="entry name" value="DNA-glycosylase"/>
    <property type="match status" value="1"/>
</dbReference>
<dbReference type="GO" id="GO:0051539">
    <property type="term" value="F:4 iron, 4 sulfur cluster binding"/>
    <property type="evidence" value="ECO:0007669"/>
    <property type="project" value="UniProtKB-KW"/>
</dbReference>
<dbReference type="EMBL" id="QGLC01000001">
    <property type="protein sequence ID" value="RAL69923.1"/>
    <property type="molecule type" value="Genomic_DNA"/>
</dbReference>
<evidence type="ECO:0000259" key="5">
    <source>
        <dbReference type="SMART" id="SM00478"/>
    </source>
</evidence>
<dbReference type="EMBL" id="PHFD01000132">
    <property type="protein sequence ID" value="PKH47227.1"/>
    <property type="molecule type" value="Genomic_DNA"/>
</dbReference>
<dbReference type="PANTHER" id="PTHR10359:SF19">
    <property type="entry name" value="DNA REPAIR GLYCOSYLASE MJ1434-RELATED"/>
    <property type="match status" value="1"/>
</dbReference>
<evidence type="ECO:0000313" key="7">
    <source>
        <dbReference type="EMBL" id="RAL69923.1"/>
    </source>
</evidence>
<gene>
    <name evidence="8" type="ORF">C1G86_0035</name>
    <name evidence="7" type="ORF">C1G87_0069</name>
    <name evidence="6" type="ORF">CVH13_00663</name>
</gene>
<dbReference type="Pfam" id="PF00730">
    <property type="entry name" value="HhH-GPD"/>
    <property type="match status" value="1"/>
</dbReference>
<keyword evidence="1" id="KW-0004">4Fe-4S</keyword>
<dbReference type="Proteomes" id="UP000233649">
    <property type="component" value="Unassembled WGS sequence"/>
</dbReference>
<evidence type="ECO:0000313" key="8">
    <source>
        <dbReference type="EMBL" id="RAL71101.1"/>
    </source>
</evidence>
<dbReference type="EMBL" id="QGLD01000001">
    <property type="protein sequence ID" value="RAL71101.1"/>
    <property type="molecule type" value="Genomic_DNA"/>
</dbReference>
<evidence type="ECO:0000313" key="10">
    <source>
        <dbReference type="Proteomes" id="UP000248786"/>
    </source>
</evidence>
<dbReference type="Proteomes" id="UP000248786">
    <property type="component" value="Unassembled WGS sequence"/>
</dbReference>
<reference evidence="10 11" key="2">
    <citation type="submission" date="2018-05" db="EMBL/GenBank/DDBJ databases">
        <title>Draft genome sequences of Dehalococcoides mccartyi strains RC and KS.</title>
        <authorList>
            <person name="Higgins S.A."/>
            <person name="Padilla-Crespo E."/>
            <person name="Loeffler F.E."/>
        </authorList>
    </citation>
    <scope>NUCLEOTIDE SEQUENCE [LARGE SCALE GENOMIC DNA]</scope>
    <source>
        <strain evidence="8 10">KS</strain>
        <strain evidence="7 11">RC</strain>
    </source>
</reference>
<name>A0A2J1DYL6_9CHLR</name>
<evidence type="ECO:0000256" key="4">
    <source>
        <dbReference type="ARBA" id="ARBA00023014"/>
    </source>
</evidence>